<reference evidence="1 2" key="1">
    <citation type="submission" date="2018-07" db="EMBL/GenBank/DDBJ databases">
        <authorList>
            <person name="Zhang Y."/>
            <person name="Wang L."/>
            <person name="Ma S."/>
        </authorList>
    </citation>
    <scope>NUCLEOTIDE SEQUENCE [LARGE SCALE GENOMIC DNA]</scope>
    <source>
        <strain evidence="1 2">4-2</strain>
    </source>
</reference>
<gene>
    <name evidence="1" type="ORF">C9E81_04770</name>
</gene>
<keyword evidence="2" id="KW-1185">Reference proteome</keyword>
<dbReference type="EMBL" id="QOKZ01000002">
    <property type="protein sequence ID" value="RMC36033.1"/>
    <property type="molecule type" value="Genomic_DNA"/>
</dbReference>
<organism evidence="1 2">
    <name type="scientific">Paracoccus alkanivorans</name>
    <dbReference type="NCBI Taxonomy" id="2116655"/>
    <lineage>
        <taxon>Bacteria</taxon>
        <taxon>Pseudomonadati</taxon>
        <taxon>Pseudomonadota</taxon>
        <taxon>Alphaproteobacteria</taxon>
        <taxon>Rhodobacterales</taxon>
        <taxon>Paracoccaceae</taxon>
        <taxon>Paracoccus</taxon>
    </lineage>
</organism>
<name>A0A3M0MFZ1_9RHOB</name>
<dbReference type="AlphaFoldDB" id="A0A3M0MFZ1"/>
<dbReference type="OrthoDB" id="9865696at2"/>
<protein>
    <submittedName>
        <fullName evidence="1">Uncharacterized protein</fullName>
    </submittedName>
</protein>
<evidence type="ECO:0000313" key="1">
    <source>
        <dbReference type="EMBL" id="RMC36033.1"/>
    </source>
</evidence>
<accession>A0A3M0MFZ1</accession>
<comment type="caution">
    <text evidence="1">The sequence shown here is derived from an EMBL/GenBank/DDBJ whole genome shotgun (WGS) entry which is preliminary data.</text>
</comment>
<dbReference type="RefSeq" id="WP_122111194.1">
    <property type="nucleotide sequence ID" value="NZ_QOKZ01000002.1"/>
</dbReference>
<evidence type="ECO:0000313" key="2">
    <source>
        <dbReference type="Proteomes" id="UP000273516"/>
    </source>
</evidence>
<proteinExistence type="predicted"/>
<dbReference type="Proteomes" id="UP000273516">
    <property type="component" value="Unassembled WGS sequence"/>
</dbReference>
<sequence>MKQQIDAFNAALAAFNTYAQMLHDAAVAVRAGDRRDDLIVSLMRSETDVLPPDIVDKLIEGAVLVKEAAPRIRNLLAKPDVNQAILSVLAHSRNLDRSLERTLDLQSPPHARVSPPYRFFEKYVVQLRAAFPRAVGAPFDTPQKRAFQHYLETVNNPWR</sequence>